<gene>
    <name evidence="2" type="ORF">F9817_08025</name>
</gene>
<organism evidence="2 3">
    <name type="scientific">Vibrio eleionomae</name>
    <dbReference type="NCBI Taxonomy" id="2653505"/>
    <lineage>
        <taxon>Bacteria</taxon>
        <taxon>Pseudomonadati</taxon>
        <taxon>Pseudomonadota</taxon>
        <taxon>Gammaproteobacteria</taxon>
        <taxon>Vibrionales</taxon>
        <taxon>Vibrionaceae</taxon>
        <taxon>Vibrio</taxon>
    </lineage>
</organism>
<dbReference type="Proteomes" id="UP000462621">
    <property type="component" value="Unassembled WGS sequence"/>
</dbReference>
<dbReference type="InterPro" id="IPR012908">
    <property type="entry name" value="PGAP1-ab_dom-like"/>
</dbReference>
<comment type="caution">
    <text evidence="2">The sequence shown here is derived from an EMBL/GenBank/DDBJ whole genome shotgun (WGS) entry which is preliminary data.</text>
</comment>
<dbReference type="PANTHER" id="PTHR37946">
    <property type="entry name" value="SLL1969 PROTEIN"/>
    <property type="match status" value="1"/>
</dbReference>
<accession>A0A7X4RUC6</accession>
<dbReference type="EMBL" id="WEKT01000010">
    <property type="protein sequence ID" value="MZI93145.1"/>
    <property type="molecule type" value="Genomic_DNA"/>
</dbReference>
<evidence type="ECO:0000313" key="2">
    <source>
        <dbReference type="EMBL" id="MZI93145.1"/>
    </source>
</evidence>
<dbReference type="PANTHER" id="PTHR37946:SF1">
    <property type="entry name" value="SLL1969 PROTEIN"/>
    <property type="match status" value="1"/>
</dbReference>
<feature type="domain" description="GPI inositol-deacylase PGAP1-like alpha/beta" evidence="1">
    <location>
        <begin position="45"/>
        <end position="100"/>
    </location>
</feature>
<evidence type="ECO:0000313" key="3">
    <source>
        <dbReference type="Proteomes" id="UP000462621"/>
    </source>
</evidence>
<dbReference type="Gene3D" id="3.40.50.1820">
    <property type="entry name" value="alpha/beta hydrolase"/>
    <property type="match status" value="1"/>
</dbReference>
<evidence type="ECO:0000259" key="1">
    <source>
        <dbReference type="Pfam" id="PF07819"/>
    </source>
</evidence>
<dbReference type="RefSeq" id="WP_161154443.1">
    <property type="nucleotide sequence ID" value="NZ_WEKT01000010.1"/>
</dbReference>
<keyword evidence="3" id="KW-1185">Reference proteome</keyword>
<protein>
    <submittedName>
        <fullName evidence="2">Triacylglycerol lipase</fullName>
    </submittedName>
</protein>
<dbReference type="Pfam" id="PF07819">
    <property type="entry name" value="PGAP1"/>
    <property type="match status" value="1"/>
</dbReference>
<sequence>MKIIILHGLYMNAFVMQPLRQRLQKLGYQTKVLDYSTVSIDANKLYSSIDDALEPEGNNVLLGHSLGGLMIQNYLTSRHPSTEVISHVVTLGSPMQGASIIRVIDEMGLSGILGNSIDFGLEPHENIWSFPQKLGCIAGNTGWGFRPLFMGFDSESDGTVTVEETYIEGMTDHIQTADTHLTLLYSDEVVKQIDHFIQFGKFAIKEPPQKK</sequence>
<reference evidence="2 3" key="1">
    <citation type="submission" date="2019-10" db="EMBL/GenBank/DDBJ databases">
        <title>Vibrio sp. nov. isolated from a shrimp pond.</title>
        <authorList>
            <person name="Gomez-Gil B."/>
            <person name="Enciso-Ibarra J."/>
            <person name="Enciso-Ibarra K."/>
            <person name="Bolan-Mejia C."/>
        </authorList>
    </citation>
    <scope>NUCLEOTIDE SEQUENCE [LARGE SCALE GENOMIC DNA]</scope>
    <source>
        <strain evidence="2 3">CAIM 722</strain>
    </source>
</reference>
<name>A0A7X4RUC6_9VIBR</name>
<dbReference type="AlphaFoldDB" id="A0A7X4RUC6"/>
<proteinExistence type="predicted"/>
<dbReference type="GO" id="GO:0016788">
    <property type="term" value="F:hydrolase activity, acting on ester bonds"/>
    <property type="evidence" value="ECO:0007669"/>
    <property type="project" value="InterPro"/>
</dbReference>
<dbReference type="SUPFAM" id="SSF53474">
    <property type="entry name" value="alpha/beta-Hydrolases"/>
    <property type="match status" value="1"/>
</dbReference>
<dbReference type="InterPro" id="IPR029058">
    <property type="entry name" value="AB_hydrolase_fold"/>
</dbReference>